<feature type="compositionally biased region" description="Basic and acidic residues" evidence="1">
    <location>
        <begin position="64"/>
        <end position="73"/>
    </location>
</feature>
<evidence type="ECO:0000256" key="1">
    <source>
        <dbReference type="SAM" id="MobiDB-lite"/>
    </source>
</evidence>
<reference evidence="2 3" key="1">
    <citation type="journal article" date="2019" name="Philos. Trans. R. Soc. Lond., B, Biol. Sci.">
        <title>Ant behaviour and brain gene expression of defending hosts depend on the ecological success of the intruding social parasite.</title>
        <authorList>
            <person name="Kaur R."/>
            <person name="Stoldt M."/>
            <person name="Jongepier E."/>
            <person name="Feldmeyer B."/>
            <person name="Menzel F."/>
            <person name="Bornberg-Bauer E."/>
            <person name="Foitzik S."/>
        </authorList>
    </citation>
    <scope>NUCLEOTIDE SEQUENCE [LARGE SCALE GENOMIC DNA]</scope>
    <source>
        <tissue evidence="2">Whole body</tissue>
    </source>
</reference>
<dbReference type="Proteomes" id="UP000310200">
    <property type="component" value="Unassembled WGS sequence"/>
</dbReference>
<organism evidence="2 3">
    <name type="scientific">Temnothorax longispinosus</name>
    <dbReference type="NCBI Taxonomy" id="300112"/>
    <lineage>
        <taxon>Eukaryota</taxon>
        <taxon>Metazoa</taxon>
        <taxon>Ecdysozoa</taxon>
        <taxon>Arthropoda</taxon>
        <taxon>Hexapoda</taxon>
        <taxon>Insecta</taxon>
        <taxon>Pterygota</taxon>
        <taxon>Neoptera</taxon>
        <taxon>Endopterygota</taxon>
        <taxon>Hymenoptera</taxon>
        <taxon>Apocrita</taxon>
        <taxon>Aculeata</taxon>
        <taxon>Formicoidea</taxon>
        <taxon>Formicidae</taxon>
        <taxon>Myrmicinae</taxon>
        <taxon>Temnothorax</taxon>
    </lineage>
</organism>
<sequence length="132" mass="15422">MLPRRFKEARAEFIVSVATKREEREREREEGGKDVREKGGEKDAVVILPPDAIPPRWRKRRLDGSRDKLRRDLATTGIDPPKAESRVLPSESGRLFVYPRVTVESIDRDDCARRNRSRSRSIDSRKFHHFVI</sequence>
<dbReference type="AlphaFoldDB" id="A0A4S2L4G5"/>
<gene>
    <name evidence="2" type="ORF">DBV15_12484</name>
</gene>
<protein>
    <submittedName>
        <fullName evidence="2">Uncharacterized protein</fullName>
    </submittedName>
</protein>
<evidence type="ECO:0000313" key="2">
    <source>
        <dbReference type="EMBL" id="TGZ57136.1"/>
    </source>
</evidence>
<keyword evidence="3" id="KW-1185">Reference proteome</keyword>
<proteinExistence type="predicted"/>
<feature type="region of interest" description="Disordered" evidence="1">
    <location>
        <begin position="20"/>
        <end position="44"/>
    </location>
</feature>
<accession>A0A4S2L4G5</accession>
<comment type="caution">
    <text evidence="2">The sequence shown here is derived from an EMBL/GenBank/DDBJ whole genome shotgun (WGS) entry which is preliminary data.</text>
</comment>
<evidence type="ECO:0000313" key="3">
    <source>
        <dbReference type="Proteomes" id="UP000310200"/>
    </source>
</evidence>
<feature type="region of interest" description="Disordered" evidence="1">
    <location>
        <begin position="64"/>
        <end position="89"/>
    </location>
</feature>
<dbReference type="EMBL" id="QBLH01000202">
    <property type="protein sequence ID" value="TGZ57136.1"/>
    <property type="molecule type" value="Genomic_DNA"/>
</dbReference>
<name>A0A4S2L4G5_9HYME</name>